<evidence type="ECO:0000313" key="1">
    <source>
        <dbReference type="EMBL" id="TYZ20631.1"/>
    </source>
</evidence>
<dbReference type="OrthoDB" id="1664971at2"/>
<evidence type="ECO:0000313" key="2">
    <source>
        <dbReference type="Proteomes" id="UP000323646"/>
    </source>
</evidence>
<organism evidence="1 2">
    <name type="scientific">Selenomonas ruminis</name>
    <dbReference type="NCBI Taxonomy" id="2593411"/>
    <lineage>
        <taxon>Bacteria</taxon>
        <taxon>Bacillati</taxon>
        <taxon>Bacillota</taxon>
        <taxon>Negativicutes</taxon>
        <taxon>Selenomonadales</taxon>
        <taxon>Selenomonadaceae</taxon>
        <taxon>Selenomonas</taxon>
    </lineage>
</organism>
<protein>
    <submittedName>
        <fullName evidence="1">Uncharacterized protein</fullName>
    </submittedName>
</protein>
<proteinExistence type="predicted"/>
<accession>A0A5D6VWZ2</accession>
<reference evidence="1 2" key="1">
    <citation type="submission" date="2019-08" db="EMBL/GenBank/DDBJ databases">
        <title>Selenomonas sp. mPRGC5 and Selenomonas sp. mPRGC8 isolated from ruminal fluid of dairy goat (Capra hircus).</title>
        <authorList>
            <person name="Poothong S."/>
            <person name="Nuengjamnong C."/>
            <person name="Tanasupawat S."/>
        </authorList>
    </citation>
    <scope>NUCLEOTIDE SEQUENCE [LARGE SCALE GENOMIC DNA]</scope>
    <source>
        <strain evidence="2">mPRGC5</strain>
    </source>
</reference>
<dbReference type="RefSeq" id="WP_149172123.1">
    <property type="nucleotide sequence ID" value="NZ_VTOY01000013.1"/>
</dbReference>
<sequence>MIYPNQHEVNAIVPFTTEDGGEGTKILTSSGASIIQENRTASYIVQHYAESEDKTLRLIGHHYAPSLGARHAFLLPISLDMILVGLKYRTTGYSTHHRTWAYINLGHVEKLYADPESKRYSYIELTGGKKLHLLWSVATVRQKLVEAQYIHMRQLHQTRLVLQRIDKNMLRKGTEPGWLGNKS</sequence>
<dbReference type="Proteomes" id="UP000323646">
    <property type="component" value="Unassembled WGS sequence"/>
</dbReference>
<comment type="caution">
    <text evidence="1">The sequence shown here is derived from an EMBL/GenBank/DDBJ whole genome shotgun (WGS) entry which is preliminary data.</text>
</comment>
<dbReference type="AlphaFoldDB" id="A0A5D6VWZ2"/>
<dbReference type="EMBL" id="VTOY01000013">
    <property type="protein sequence ID" value="TYZ20631.1"/>
    <property type="molecule type" value="Genomic_DNA"/>
</dbReference>
<name>A0A5D6VWZ2_9FIRM</name>
<gene>
    <name evidence="1" type="ORF">FZ040_11540</name>
</gene>
<keyword evidence="2" id="KW-1185">Reference proteome</keyword>